<feature type="non-terminal residue" evidence="1">
    <location>
        <position position="1"/>
    </location>
</feature>
<dbReference type="PANTHER" id="PTHR44117:SF1">
    <property type="entry name" value="INTRAFLAGELLAR TRANSPORT PROTEIN 88 HOMOLOG"/>
    <property type="match status" value="1"/>
</dbReference>
<protein>
    <recommendedName>
        <fullName evidence="3">Clathrin heavy chain</fullName>
    </recommendedName>
</protein>
<reference evidence="1" key="1">
    <citation type="submission" date="2021-03" db="EMBL/GenBank/DDBJ databases">
        <authorList>
            <person name="Tran Van P."/>
        </authorList>
    </citation>
    <scope>NUCLEOTIDE SEQUENCE</scope>
</reference>
<name>A0ABN7PIW3_TIMPD</name>
<dbReference type="Proteomes" id="UP001153148">
    <property type="component" value="Unassembled WGS sequence"/>
</dbReference>
<evidence type="ECO:0000313" key="1">
    <source>
        <dbReference type="EMBL" id="CAG2067727.1"/>
    </source>
</evidence>
<proteinExistence type="predicted"/>
<gene>
    <name evidence="1" type="ORF">TPAB3V08_LOCUS14670</name>
</gene>
<accession>A0ABN7PIW3</accession>
<organism evidence="1 2">
    <name type="scientific">Timema podura</name>
    <name type="common">Walking stick</name>
    <dbReference type="NCBI Taxonomy" id="61482"/>
    <lineage>
        <taxon>Eukaryota</taxon>
        <taxon>Metazoa</taxon>
        <taxon>Ecdysozoa</taxon>
        <taxon>Arthropoda</taxon>
        <taxon>Hexapoda</taxon>
        <taxon>Insecta</taxon>
        <taxon>Pterygota</taxon>
        <taxon>Neoptera</taxon>
        <taxon>Polyneoptera</taxon>
        <taxon>Phasmatodea</taxon>
        <taxon>Timematodea</taxon>
        <taxon>Timematoidea</taxon>
        <taxon>Timematidae</taxon>
        <taxon>Timema</taxon>
    </lineage>
</organism>
<dbReference type="EMBL" id="CAJPIN010074005">
    <property type="protein sequence ID" value="CAG2067727.1"/>
    <property type="molecule type" value="Genomic_DNA"/>
</dbReference>
<evidence type="ECO:0008006" key="3">
    <source>
        <dbReference type="Google" id="ProtNLM"/>
    </source>
</evidence>
<comment type="caution">
    <text evidence="1">The sequence shown here is derived from an EMBL/GenBank/DDBJ whole genome shotgun (WGS) entry which is preliminary data.</text>
</comment>
<sequence>DDPTANLIMEVIKNDSLHKLERQIKQEAERSILTAAKLISPVIEDSFSTGYNWCVETIKASNYAPLANDLEINKAIMFLRQKDIVQAVDTLRMFEKKETKVASTAATNLAFINYLVGR</sequence>
<keyword evidence="2" id="KW-1185">Reference proteome</keyword>
<dbReference type="PANTHER" id="PTHR44117">
    <property type="entry name" value="INTRAFLAGELLAR TRANSPORT PROTEIN 88 HOMOLOG"/>
    <property type="match status" value="1"/>
</dbReference>
<evidence type="ECO:0000313" key="2">
    <source>
        <dbReference type="Proteomes" id="UP001153148"/>
    </source>
</evidence>